<dbReference type="PANTHER" id="PTHR23074">
    <property type="entry name" value="AAA DOMAIN-CONTAINING"/>
    <property type="match status" value="1"/>
</dbReference>
<feature type="compositionally biased region" description="Low complexity" evidence="3">
    <location>
        <begin position="138"/>
        <end position="156"/>
    </location>
</feature>
<sequence length="605" mass="69457">MQQIIRLSNQKGQTQKQQSPQSNQMSQTQSQNSEYSQKTKNKQMSSAHLISISCSSQIFRNYRVNNTLYLNQTIQNQIQQMSISNQFNFGLKDILDDKDSIKQNNKQSCVNRFQIKEPIDKFSQFLQKSHYNKVIPQSYSGNSLSNENNSNYNRNNSGGGGTHNQNNSSNGASQNPSEQYSDQVSEKATRYSIMSGCSASEETASIQSIADDQTLKYIQDLKRSLKNCIVKKKPNVTFNDIAGNEYAKKQIQQSFKLPLLYPNLFSQQGQPSPWRKILLYGPPGVGKTMLAQAICNEFYSLFTILQVSLVDITSKFVGESEKLLRMLMDLAREHSPSIIILDEMDSIGRKRNDDENETERRIKTEFLKQLDDIQNDKEKNVNIVAITNMPWELDIAVLRRFEKRVLVPMPNQKFREEILTLILGDKVLTKEQRKEIAELTLGYSGADISTVINDAFMRPLKDLRNAKYFKVIKKLPDGLTDSLEEVRSQDEEQRFYMPIQEGGEDTKDPEAFQEQIKQKNIIKVNSLSDIPAQQIILREVTYKDFKASVKNCKPTVPSNWQQLYKKFLLKYGHSEQQEDLESFDTQLYDQLSNLYAQTRLYAAAA</sequence>
<evidence type="ECO:0000256" key="2">
    <source>
        <dbReference type="ARBA" id="ARBA00022840"/>
    </source>
</evidence>
<dbReference type="PANTHER" id="PTHR23074:SF83">
    <property type="entry name" value="VACUOLAR PROTEIN SORTING-ASSOCIATED PROTEIN 4A"/>
    <property type="match status" value="1"/>
</dbReference>
<evidence type="ECO:0000256" key="1">
    <source>
        <dbReference type="ARBA" id="ARBA00022741"/>
    </source>
</evidence>
<reference evidence="6" key="1">
    <citation type="journal article" date="2006" name="PLoS Biol.">
        <title>Macronuclear genome sequence of the ciliate Tetrahymena thermophila, a model eukaryote.</title>
        <authorList>
            <person name="Eisen J.A."/>
            <person name="Coyne R.S."/>
            <person name="Wu M."/>
            <person name="Wu D."/>
            <person name="Thiagarajan M."/>
            <person name="Wortman J.R."/>
            <person name="Badger J.H."/>
            <person name="Ren Q."/>
            <person name="Amedeo P."/>
            <person name="Jones K.M."/>
            <person name="Tallon L.J."/>
            <person name="Delcher A.L."/>
            <person name="Salzberg S.L."/>
            <person name="Silva J.C."/>
            <person name="Haas B.J."/>
            <person name="Majoros W.H."/>
            <person name="Farzad M."/>
            <person name="Carlton J.M."/>
            <person name="Smith R.K. Jr."/>
            <person name="Garg J."/>
            <person name="Pearlman R.E."/>
            <person name="Karrer K.M."/>
            <person name="Sun L."/>
            <person name="Manning G."/>
            <person name="Elde N.C."/>
            <person name="Turkewitz A.P."/>
            <person name="Asai D.J."/>
            <person name="Wilkes D.E."/>
            <person name="Wang Y."/>
            <person name="Cai H."/>
            <person name="Collins K."/>
            <person name="Stewart B.A."/>
            <person name="Lee S.R."/>
            <person name="Wilamowska K."/>
            <person name="Weinberg Z."/>
            <person name="Ruzzo W.L."/>
            <person name="Wloga D."/>
            <person name="Gaertig J."/>
            <person name="Frankel J."/>
            <person name="Tsao C.-C."/>
            <person name="Gorovsky M.A."/>
            <person name="Keeling P.J."/>
            <person name="Waller R.F."/>
            <person name="Patron N.J."/>
            <person name="Cherry J.M."/>
            <person name="Stover N.A."/>
            <person name="Krieger C.J."/>
            <person name="del Toro C."/>
            <person name="Ryder H.F."/>
            <person name="Williamson S.C."/>
            <person name="Barbeau R.A."/>
            <person name="Hamilton E.P."/>
            <person name="Orias E."/>
        </authorList>
    </citation>
    <scope>NUCLEOTIDE SEQUENCE [LARGE SCALE GENOMIC DNA]</scope>
    <source>
        <strain evidence="6">SB210</strain>
    </source>
</reference>
<dbReference type="InParanoid" id="I7MMN7"/>
<evidence type="ECO:0000313" key="6">
    <source>
        <dbReference type="Proteomes" id="UP000009168"/>
    </source>
</evidence>
<keyword evidence="2" id="KW-0067">ATP-binding</keyword>
<evidence type="ECO:0000256" key="3">
    <source>
        <dbReference type="SAM" id="MobiDB-lite"/>
    </source>
</evidence>
<dbReference type="GO" id="GO:0016887">
    <property type="term" value="F:ATP hydrolysis activity"/>
    <property type="evidence" value="ECO:0007669"/>
    <property type="project" value="InterPro"/>
</dbReference>
<feature type="compositionally biased region" description="Low complexity" evidence="3">
    <location>
        <begin position="164"/>
        <end position="177"/>
    </location>
</feature>
<dbReference type="Gene3D" id="3.40.50.300">
    <property type="entry name" value="P-loop containing nucleotide triphosphate hydrolases"/>
    <property type="match status" value="1"/>
</dbReference>
<dbReference type="AlphaFoldDB" id="I7MMN7"/>
<dbReference type="EMBL" id="GG662308">
    <property type="protein sequence ID" value="EAS06106.2"/>
    <property type="molecule type" value="Genomic_DNA"/>
</dbReference>
<feature type="region of interest" description="Disordered" evidence="3">
    <location>
        <begin position="137"/>
        <end position="185"/>
    </location>
</feature>
<organism evidence="5 6">
    <name type="scientific">Tetrahymena thermophila (strain SB210)</name>
    <dbReference type="NCBI Taxonomy" id="312017"/>
    <lineage>
        <taxon>Eukaryota</taxon>
        <taxon>Sar</taxon>
        <taxon>Alveolata</taxon>
        <taxon>Ciliophora</taxon>
        <taxon>Intramacronucleata</taxon>
        <taxon>Oligohymenophorea</taxon>
        <taxon>Hymenostomatida</taxon>
        <taxon>Tetrahymenina</taxon>
        <taxon>Tetrahymenidae</taxon>
        <taxon>Tetrahymena</taxon>
    </lineage>
</organism>
<dbReference type="SUPFAM" id="SSF52540">
    <property type="entry name" value="P-loop containing nucleoside triphosphate hydrolases"/>
    <property type="match status" value="1"/>
</dbReference>
<feature type="compositionally biased region" description="Low complexity" evidence="3">
    <location>
        <begin position="8"/>
        <end position="33"/>
    </location>
</feature>
<dbReference type="InterPro" id="IPR027417">
    <property type="entry name" value="P-loop_NTPase"/>
</dbReference>
<feature type="domain" description="AAA+ ATPase" evidence="4">
    <location>
        <begin position="273"/>
        <end position="411"/>
    </location>
</feature>
<dbReference type="InterPro" id="IPR003959">
    <property type="entry name" value="ATPase_AAA_core"/>
</dbReference>
<dbReference type="Proteomes" id="UP000009168">
    <property type="component" value="Unassembled WGS sequence"/>
</dbReference>
<accession>I7MMN7</accession>
<dbReference type="RefSeq" id="XP_001026351.2">
    <property type="nucleotide sequence ID" value="XM_001026351.3"/>
</dbReference>
<dbReference type="InterPro" id="IPR003593">
    <property type="entry name" value="AAA+_ATPase"/>
</dbReference>
<dbReference type="InterPro" id="IPR041569">
    <property type="entry name" value="AAA_lid_3"/>
</dbReference>
<feature type="region of interest" description="Disordered" evidence="3">
    <location>
        <begin position="1"/>
        <end position="42"/>
    </location>
</feature>
<dbReference type="eggNOG" id="KOG0739">
    <property type="taxonomic scope" value="Eukaryota"/>
</dbReference>
<dbReference type="Pfam" id="PF00004">
    <property type="entry name" value="AAA"/>
    <property type="match status" value="1"/>
</dbReference>
<dbReference type="OrthoDB" id="311710at2759"/>
<dbReference type="InterPro" id="IPR015415">
    <property type="entry name" value="Spast_Vps4_C"/>
</dbReference>
<dbReference type="GO" id="GO:0005524">
    <property type="term" value="F:ATP binding"/>
    <property type="evidence" value="ECO:0007669"/>
    <property type="project" value="UniProtKB-KW"/>
</dbReference>
<name>I7MMN7_TETTS</name>
<dbReference type="KEGG" id="tet:TTHERM_00670300"/>
<keyword evidence="1" id="KW-0547">Nucleotide-binding</keyword>
<gene>
    <name evidence="5" type="ORF">TTHERM_00670300</name>
</gene>
<keyword evidence="6" id="KW-1185">Reference proteome</keyword>
<evidence type="ECO:0000259" key="4">
    <source>
        <dbReference type="SMART" id="SM00382"/>
    </source>
</evidence>
<dbReference type="Gene3D" id="1.10.8.60">
    <property type="match status" value="1"/>
</dbReference>
<dbReference type="InterPro" id="IPR050304">
    <property type="entry name" value="MT-severing_AAA_ATPase"/>
</dbReference>
<dbReference type="Pfam" id="PF17862">
    <property type="entry name" value="AAA_lid_3"/>
    <property type="match status" value="1"/>
</dbReference>
<evidence type="ECO:0000313" key="5">
    <source>
        <dbReference type="EMBL" id="EAS06106.2"/>
    </source>
</evidence>
<dbReference type="Pfam" id="PF09336">
    <property type="entry name" value="Vps4_C"/>
    <property type="match status" value="1"/>
</dbReference>
<protein>
    <submittedName>
        <fullName evidence="5">AAA family ATPase</fullName>
    </submittedName>
</protein>
<dbReference type="HOGENOM" id="CLU_451671_0_0_1"/>
<proteinExistence type="predicted"/>
<dbReference type="GeneID" id="7824815"/>
<dbReference type="SMART" id="SM00382">
    <property type="entry name" value="AAA"/>
    <property type="match status" value="1"/>
</dbReference>
<dbReference type="STRING" id="312017.I7MMN7"/>